<proteinExistence type="predicted"/>
<reference evidence="1 2" key="1">
    <citation type="submission" date="2020-09" db="EMBL/GenBank/DDBJ databases">
        <title>De no assembly of potato wild relative species, Solanum commersonii.</title>
        <authorList>
            <person name="Cho K."/>
        </authorList>
    </citation>
    <scope>NUCLEOTIDE SEQUENCE [LARGE SCALE GENOMIC DNA]</scope>
    <source>
        <strain evidence="1">LZ3.2</strain>
        <tissue evidence="1">Leaf</tissue>
    </source>
</reference>
<comment type="caution">
    <text evidence="1">The sequence shown here is derived from an EMBL/GenBank/DDBJ whole genome shotgun (WGS) entry which is preliminary data.</text>
</comment>
<sequence>MDNSLVVYVESLEGTPTIPTLSHPTLNQEVMLWMGNLSYSIAERASRFKAQVPTMIKRAIETALVPLWKEIQEA</sequence>
<evidence type="ECO:0000313" key="1">
    <source>
        <dbReference type="EMBL" id="KAG5587441.1"/>
    </source>
</evidence>
<accession>A0A9J5XGF1</accession>
<dbReference type="EMBL" id="JACXVP010000009">
    <property type="protein sequence ID" value="KAG5587441.1"/>
    <property type="molecule type" value="Genomic_DNA"/>
</dbReference>
<gene>
    <name evidence="1" type="ORF">H5410_047875</name>
</gene>
<name>A0A9J5XGF1_SOLCO</name>
<evidence type="ECO:0000313" key="2">
    <source>
        <dbReference type="Proteomes" id="UP000824120"/>
    </source>
</evidence>
<dbReference type="Proteomes" id="UP000824120">
    <property type="component" value="Chromosome 9"/>
</dbReference>
<dbReference type="AlphaFoldDB" id="A0A9J5XGF1"/>
<keyword evidence="2" id="KW-1185">Reference proteome</keyword>
<protein>
    <submittedName>
        <fullName evidence="1">Uncharacterized protein</fullName>
    </submittedName>
</protein>
<organism evidence="1 2">
    <name type="scientific">Solanum commersonii</name>
    <name type="common">Commerson's wild potato</name>
    <name type="synonym">Commerson's nightshade</name>
    <dbReference type="NCBI Taxonomy" id="4109"/>
    <lineage>
        <taxon>Eukaryota</taxon>
        <taxon>Viridiplantae</taxon>
        <taxon>Streptophyta</taxon>
        <taxon>Embryophyta</taxon>
        <taxon>Tracheophyta</taxon>
        <taxon>Spermatophyta</taxon>
        <taxon>Magnoliopsida</taxon>
        <taxon>eudicotyledons</taxon>
        <taxon>Gunneridae</taxon>
        <taxon>Pentapetalae</taxon>
        <taxon>asterids</taxon>
        <taxon>lamiids</taxon>
        <taxon>Solanales</taxon>
        <taxon>Solanaceae</taxon>
        <taxon>Solanoideae</taxon>
        <taxon>Solaneae</taxon>
        <taxon>Solanum</taxon>
    </lineage>
</organism>